<accession>A0A974BYI0</accession>
<evidence type="ECO:0000313" key="1">
    <source>
        <dbReference type="EMBL" id="OCT63042.1"/>
    </source>
</evidence>
<evidence type="ECO:0000313" key="2">
    <source>
        <dbReference type="Proteomes" id="UP000694892"/>
    </source>
</evidence>
<protein>
    <submittedName>
        <fullName evidence="1">Uncharacterized protein</fullName>
    </submittedName>
</protein>
<proteinExistence type="predicted"/>
<gene>
    <name evidence="1" type="ORF">XELAEV_18044137mg</name>
</gene>
<dbReference type="EMBL" id="CM004482">
    <property type="protein sequence ID" value="OCT63042.1"/>
    <property type="molecule type" value="Genomic_DNA"/>
</dbReference>
<sequence length="125" mass="12707">MGGVLEFALVARYCSTDSSIWRSLASETGAGAADAGGAATPGGTGGAAWGLEGLAGAPFPSACTFPSTHPDLSALNSSCASSSDFTTTLASSGTAAILQREFMPLRRLSLRHYKDQPIIMSSVHP</sequence>
<dbReference type="Proteomes" id="UP000694892">
    <property type="component" value="Chromosome 9_10L"/>
</dbReference>
<dbReference type="AlphaFoldDB" id="A0A974BYI0"/>
<name>A0A974BYI0_XENLA</name>
<organism evidence="1 2">
    <name type="scientific">Xenopus laevis</name>
    <name type="common">African clawed frog</name>
    <dbReference type="NCBI Taxonomy" id="8355"/>
    <lineage>
        <taxon>Eukaryota</taxon>
        <taxon>Metazoa</taxon>
        <taxon>Chordata</taxon>
        <taxon>Craniata</taxon>
        <taxon>Vertebrata</taxon>
        <taxon>Euteleostomi</taxon>
        <taxon>Amphibia</taxon>
        <taxon>Batrachia</taxon>
        <taxon>Anura</taxon>
        <taxon>Pipoidea</taxon>
        <taxon>Pipidae</taxon>
        <taxon>Xenopodinae</taxon>
        <taxon>Xenopus</taxon>
        <taxon>Xenopus</taxon>
    </lineage>
</organism>
<reference evidence="2" key="1">
    <citation type="journal article" date="2016" name="Nature">
        <title>Genome evolution in the allotetraploid frog Xenopus laevis.</title>
        <authorList>
            <person name="Session A.M."/>
            <person name="Uno Y."/>
            <person name="Kwon T."/>
            <person name="Chapman J.A."/>
            <person name="Toyoda A."/>
            <person name="Takahashi S."/>
            <person name="Fukui A."/>
            <person name="Hikosaka A."/>
            <person name="Suzuki A."/>
            <person name="Kondo M."/>
            <person name="van Heeringen S.J."/>
            <person name="Quigley I."/>
            <person name="Heinz S."/>
            <person name="Ogino H."/>
            <person name="Ochi H."/>
            <person name="Hellsten U."/>
            <person name="Lyons J.B."/>
            <person name="Simakov O."/>
            <person name="Putnam N."/>
            <person name="Stites J."/>
            <person name="Kuroki Y."/>
            <person name="Tanaka T."/>
            <person name="Michiue T."/>
            <person name="Watanabe M."/>
            <person name="Bogdanovic O."/>
            <person name="Lister R."/>
            <person name="Georgiou G."/>
            <person name="Paranjpe S.S."/>
            <person name="van Kruijsbergen I."/>
            <person name="Shu S."/>
            <person name="Carlson J."/>
            <person name="Kinoshita T."/>
            <person name="Ohta Y."/>
            <person name="Mawaribuchi S."/>
            <person name="Jenkins J."/>
            <person name="Grimwood J."/>
            <person name="Schmutz J."/>
            <person name="Mitros T."/>
            <person name="Mozaffari S.V."/>
            <person name="Suzuki Y."/>
            <person name="Haramoto Y."/>
            <person name="Yamamoto T.S."/>
            <person name="Takagi C."/>
            <person name="Heald R."/>
            <person name="Miller K."/>
            <person name="Haudenschild C."/>
            <person name="Kitzman J."/>
            <person name="Nakayama T."/>
            <person name="Izutsu Y."/>
            <person name="Robert J."/>
            <person name="Fortriede J."/>
            <person name="Burns K."/>
            <person name="Lotay V."/>
            <person name="Karimi K."/>
            <person name="Yasuoka Y."/>
            <person name="Dichmann D.S."/>
            <person name="Flajnik M.F."/>
            <person name="Houston D.W."/>
            <person name="Shendure J."/>
            <person name="DuPasquier L."/>
            <person name="Vize P.D."/>
            <person name="Zorn A.M."/>
            <person name="Ito M."/>
            <person name="Marcotte E.M."/>
            <person name="Wallingford J.B."/>
            <person name="Ito Y."/>
            <person name="Asashima M."/>
            <person name="Ueno N."/>
            <person name="Matsuda Y."/>
            <person name="Veenstra G.J."/>
            <person name="Fujiyama A."/>
            <person name="Harland R.M."/>
            <person name="Taira M."/>
            <person name="Rokhsar D.S."/>
        </authorList>
    </citation>
    <scope>NUCLEOTIDE SEQUENCE [LARGE SCALE GENOMIC DNA]</scope>
    <source>
        <strain evidence="2">J</strain>
    </source>
</reference>